<dbReference type="EMBL" id="JAUIRO010000002">
    <property type="protein sequence ID" value="KAK0728186.1"/>
    <property type="molecule type" value="Genomic_DNA"/>
</dbReference>
<comment type="caution">
    <text evidence="1">The sequence shown here is derived from an EMBL/GenBank/DDBJ whole genome shotgun (WGS) entry which is preliminary data.</text>
</comment>
<dbReference type="Proteomes" id="UP001172101">
    <property type="component" value="Unassembled WGS sequence"/>
</dbReference>
<reference evidence="1" key="1">
    <citation type="submission" date="2023-06" db="EMBL/GenBank/DDBJ databases">
        <title>Genome-scale phylogeny and comparative genomics of the fungal order Sordariales.</title>
        <authorList>
            <consortium name="Lawrence Berkeley National Laboratory"/>
            <person name="Hensen N."/>
            <person name="Bonometti L."/>
            <person name="Westerberg I."/>
            <person name="Brannstrom I.O."/>
            <person name="Guillou S."/>
            <person name="Cros-Aarteil S."/>
            <person name="Calhoun S."/>
            <person name="Haridas S."/>
            <person name="Kuo A."/>
            <person name="Mondo S."/>
            <person name="Pangilinan J."/>
            <person name="Riley R."/>
            <person name="LaButti K."/>
            <person name="Andreopoulos B."/>
            <person name="Lipzen A."/>
            <person name="Chen C."/>
            <person name="Yanf M."/>
            <person name="Daum C."/>
            <person name="Ng V."/>
            <person name="Clum A."/>
            <person name="Steindorff A."/>
            <person name="Ohm R."/>
            <person name="Martin F."/>
            <person name="Silar P."/>
            <person name="Natvig D."/>
            <person name="Lalanne C."/>
            <person name="Gautier V."/>
            <person name="Ament-velasquez S.L."/>
            <person name="Kruys A."/>
            <person name="Hutchinson M.I."/>
            <person name="Powell A.J."/>
            <person name="Barry K."/>
            <person name="Miller A.N."/>
            <person name="Grigoriev I.V."/>
            <person name="Debuchy R."/>
            <person name="Gladieux P."/>
            <person name="Thoren M.H."/>
            <person name="Johannesson H."/>
        </authorList>
    </citation>
    <scope>NUCLEOTIDE SEQUENCE</scope>
    <source>
        <strain evidence="1">SMH2392-1A</strain>
    </source>
</reference>
<dbReference type="AlphaFoldDB" id="A0AA40B5Q0"/>
<sequence>MTGGAQRPHFQAEQRLRDSHLESTKIRGNDRQAVRALSAVSSRIDWAHFVGHVRDISFGLASVAVSDHRVNIPLLEGAAVSSLPLVAKWCEMAGICGLACLFRPTSSIHPFFSPWDEDAWANLAVGLRTQPNEHPWGPGRCVLDRGFRRTAQAFSPSWRFGTRGQASSAPISQPLTVPNVLMPSTGRRYPCLRNRGLKVGQVLPTFVSGTERLDAETDVCGAKKRIKSNQDSGNLFRLLRVNLAKVYYVHLSCCRKDLVICGFFSCLIKDSKAPSIGA</sequence>
<dbReference type="GeneID" id="85316779"/>
<organism evidence="1 2">
    <name type="scientific">Lasiosphaeria miniovina</name>
    <dbReference type="NCBI Taxonomy" id="1954250"/>
    <lineage>
        <taxon>Eukaryota</taxon>
        <taxon>Fungi</taxon>
        <taxon>Dikarya</taxon>
        <taxon>Ascomycota</taxon>
        <taxon>Pezizomycotina</taxon>
        <taxon>Sordariomycetes</taxon>
        <taxon>Sordariomycetidae</taxon>
        <taxon>Sordariales</taxon>
        <taxon>Lasiosphaeriaceae</taxon>
        <taxon>Lasiosphaeria</taxon>
    </lineage>
</organism>
<gene>
    <name evidence="1" type="ORF">B0T26DRAFT_162723</name>
</gene>
<keyword evidence="2" id="KW-1185">Reference proteome</keyword>
<name>A0AA40B5Q0_9PEZI</name>
<evidence type="ECO:0000313" key="1">
    <source>
        <dbReference type="EMBL" id="KAK0728186.1"/>
    </source>
</evidence>
<dbReference type="RefSeq" id="XP_060301041.1">
    <property type="nucleotide sequence ID" value="XM_060433508.1"/>
</dbReference>
<accession>A0AA40B5Q0</accession>
<protein>
    <submittedName>
        <fullName evidence="1">Uncharacterized protein</fullName>
    </submittedName>
</protein>
<evidence type="ECO:0000313" key="2">
    <source>
        <dbReference type="Proteomes" id="UP001172101"/>
    </source>
</evidence>
<proteinExistence type="predicted"/>